<reference evidence="1" key="2">
    <citation type="journal article" date="2015" name="Fish Shellfish Immunol.">
        <title>Early steps in the European eel (Anguilla anguilla)-Vibrio vulnificus interaction in the gills: Role of the RtxA13 toxin.</title>
        <authorList>
            <person name="Callol A."/>
            <person name="Pajuelo D."/>
            <person name="Ebbesson L."/>
            <person name="Teles M."/>
            <person name="MacKenzie S."/>
            <person name="Amaro C."/>
        </authorList>
    </citation>
    <scope>NUCLEOTIDE SEQUENCE</scope>
</reference>
<dbReference type="EMBL" id="GBXM01079063">
    <property type="protein sequence ID" value="JAH29514.1"/>
    <property type="molecule type" value="Transcribed_RNA"/>
</dbReference>
<reference evidence="1" key="1">
    <citation type="submission" date="2014-11" db="EMBL/GenBank/DDBJ databases">
        <authorList>
            <person name="Amaro Gonzalez C."/>
        </authorList>
    </citation>
    <scope>NUCLEOTIDE SEQUENCE</scope>
</reference>
<sequence length="53" mass="6094">MFSTARPASKSQINNMVSHSFFFLKKKKKKNSSTEICKTLEMYDDTISNGIIF</sequence>
<dbReference type="AlphaFoldDB" id="A0A0E9RK84"/>
<evidence type="ECO:0000313" key="1">
    <source>
        <dbReference type="EMBL" id="JAH29514.1"/>
    </source>
</evidence>
<protein>
    <submittedName>
        <fullName evidence="1">Uncharacterized protein</fullName>
    </submittedName>
</protein>
<name>A0A0E9RK84_ANGAN</name>
<proteinExistence type="predicted"/>
<accession>A0A0E9RK84</accession>
<organism evidence="1">
    <name type="scientific">Anguilla anguilla</name>
    <name type="common">European freshwater eel</name>
    <name type="synonym">Muraena anguilla</name>
    <dbReference type="NCBI Taxonomy" id="7936"/>
    <lineage>
        <taxon>Eukaryota</taxon>
        <taxon>Metazoa</taxon>
        <taxon>Chordata</taxon>
        <taxon>Craniata</taxon>
        <taxon>Vertebrata</taxon>
        <taxon>Euteleostomi</taxon>
        <taxon>Actinopterygii</taxon>
        <taxon>Neopterygii</taxon>
        <taxon>Teleostei</taxon>
        <taxon>Anguilliformes</taxon>
        <taxon>Anguillidae</taxon>
        <taxon>Anguilla</taxon>
    </lineage>
</organism>